<dbReference type="EMBL" id="DF236958">
    <property type="protein sequence ID" value="GAQ78169.1"/>
    <property type="molecule type" value="Genomic_DNA"/>
</dbReference>
<evidence type="ECO:0000313" key="2">
    <source>
        <dbReference type="EMBL" id="GAQ78169.1"/>
    </source>
</evidence>
<feature type="region of interest" description="Disordered" evidence="1">
    <location>
        <begin position="43"/>
        <end position="65"/>
    </location>
</feature>
<keyword evidence="3" id="KW-1185">Reference proteome</keyword>
<protein>
    <submittedName>
        <fullName evidence="2">Uncharacterized protein</fullName>
    </submittedName>
</protein>
<dbReference type="Proteomes" id="UP000054558">
    <property type="component" value="Unassembled WGS sequence"/>
</dbReference>
<evidence type="ECO:0000256" key="1">
    <source>
        <dbReference type="SAM" id="MobiDB-lite"/>
    </source>
</evidence>
<evidence type="ECO:0000313" key="3">
    <source>
        <dbReference type="Proteomes" id="UP000054558"/>
    </source>
</evidence>
<feature type="compositionally biased region" description="Basic residues" evidence="1">
    <location>
        <begin position="1"/>
        <end position="17"/>
    </location>
</feature>
<sequence>MAPKKKVSIRLPKRKKSAPNPLPTAPSPKALLDQLFEVILSDREHPSLTPFSNDDSPEEETKKDGVNEHLGRLFAFARTLRLDSSIGPGIPLGLSKEDVIAELDVRVASLLDPVKQFMVDQEDCVFAIRSGLGVPRAPYYLPKDKPQPAPVKESSPLARFDPHYAAGAAVGSEAAENVYQGRCDVYWDRCVPQCSTGASFDGGIIAINGGMGHRHGSPYMEVYNYAEDAPEIPSWEKGIFPKVYRADNGFWQPGLATSIDSTRNLLWCAGDERIKAFHVAKIDHDDLPCKYTLHMGSTANGVAAIDRLEEHGSDVSGRLLDDMDDEDEAELTPEQRTIVKDSGKHVDWSDNNCLASTTR</sequence>
<name>A0A1Y1HLY3_KLENI</name>
<dbReference type="AlphaFoldDB" id="A0A1Y1HLY3"/>
<proteinExistence type="predicted"/>
<organism evidence="2 3">
    <name type="scientific">Klebsormidium nitens</name>
    <name type="common">Green alga</name>
    <name type="synonym">Ulothrix nitens</name>
    <dbReference type="NCBI Taxonomy" id="105231"/>
    <lineage>
        <taxon>Eukaryota</taxon>
        <taxon>Viridiplantae</taxon>
        <taxon>Streptophyta</taxon>
        <taxon>Klebsormidiophyceae</taxon>
        <taxon>Klebsormidiales</taxon>
        <taxon>Klebsormidiaceae</taxon>
        <taxon>Klebsormidium</taxon>
    </lineage>
</organism>
<reference evidence="2 3" key="1">
    <citation type="journal article" date="2014" name="Nat. Commun.">
        <title>Klebsormidium flaccidum genome reveals primary factors for plant terrestrial adaptation.</title>
        <authorList>
            <person name="Hori K."/>
            <person name="Maruyama F."/>
            <person name="Fujisawa T."/>
            <person name="Togashi T."/>
            <person name="Yamamoto N."/>
            <person name="Seo M."/>
            <person name="Sato S."/>
            <person name="Yamada T."/>
            <person name="Mori H."/>
            <person name="Tajima N."/>
            <person name="Moriyama T."/>
            <person name="Ikeuchi M."/>
            <person name="Watanabe M."/>
            <person name="Wada H."/>
            <person name="Kobayashi K."/>
            <person name="Saito M."/>
            <person name="Masuda T."/>
            <person name="Sasaki-Sekimoto Y."/>
            <person name="Mashiguchi K."/>
            <person name="Awai K."/>
            <person name="Shimojima M."/>
            <person name="Masuda S."/>
            <person name="Iwai M."/>
            <person name="Nobusawa T."/>
            <person name="Narise T."/>
            <person name="Kondo S."/>
            <person name="Saito H."/>
            <person name="Sato R."/>
            <person name="Murakawa M."/>
            <person name="Ihara Y."/>
            <person name="Oshima-Yamada Y."/>
            <person name="Ohtaka K."/>
            <person name="Satoh M."/>
            <person name="Sonobe K."/>
            <person name="Ishii M."/>
            <person name="Ohtani R."/>
            <person name="Kanamori-Sato M."/>
            <person name="Honoki R."/>
            <person name="Miyazaki D."/>
            <person name="Mochizuki H."/>
            <person name="Umetsu J."/>
            <person name="Higashi K."/>
            <person name="Shibata D."/>
            <person name="Kamiya Y."/>
            <person name="Sato N."/>
            <person name="Nakamura Y."/>
            <person name="Tabata S."/>
            <person name="Ida S."/>
            <person name="Kurokawa K."/>
            <person name="Ohta H."/>
        </authorList>
    </citation>
    <scope>NUCLEOTIDE SEQUENCE [LARGE SCALE GENOMIC DNA]</scope>
    <source>
        <strain evidence="2 3">NIES-2285</strain>
    </source>
</reference>
<gene>
    <name evidence="2" type="ORF">KFL_000090145</name>
</gene>
<accession>A0A1Y1HLY3</accession>
<feature type="region of interest" description="Disordered" evidence="1">
    <location>
        <begin position="1"/>
        <end position="28"/>
    </location>
</feature>